<dbReference type="OrthoDB" id="9828037at2"/>
<keyword evidence="3" id="KW-1185">Reference proteome</keyword>
<dbReference type="EMBL" id="CP043046">
    <property type="protein sequence ID" value="QEI06573.1"/>
    <property type="molecule type" value="Genomic_DNA"/>
</dbReference>
<evidence type="ECO:0000313" key="3">
    <source>
        <dbReference type="Proteomes" id="UP000325161"/>
    </source>
</evidence>
<proteinExistence type="predicted"/>
<dbReference type="Proteomes" id="UP000325161">
    <property type="component" value="Chromosome"/>
</dbReference>
<keyword evidence="1" id="KW-0732">Signal</keyword>
<evidence type="ECO:0000256" key="1">
    <source>
        <dbReference type="SAM" id="SignalP"/>
    </source>
</evidence>
<gene>
    <name evidence="2" type="ORF">FXN63_12585</name>
</gene>
<organism evidence="2 3">
    <name type="scientific">Pigmentiphaga aceris</name>
    <dbReference type="NCBI Taxonomy" id="1940612"/>
    <lineage>
        <taxon>Bacteria</taxon>
        <taxon>Pseudomonadati</taxon>
        <taxon>Pseudomonadota</taxon>
        <taxon>Betaproteobacteria</taxon>
        <taxon>Burkholderiales</taxon>
        <taxon>Alcaligenaceae</taxon>
        <taxon>Pigmentiphaga</taxon>
    </lineage>
</organism>
<name>A0A5C0AYT8_9BURK</name>
<evidence type="ECO:0000313" key="2">
    <source>
        <dbReference type="EMBL" id="QEI06573.1"/>
    </source>
</evidence>
<feature type="signal peptide" evidence="1">
    <location>
        <begin position="1"/>
        <end position="36"/>
    </location>
</feature>
<feature type="chain" id="PRO_5022697276" description="DUF3313 domain-containing protein" evidence="1">
    <location>
        <begin position="37"/>
        <end position="259"/>
    </location>
</feature>
<protein>
    <recommendedName>
        <fullName evidence="4">DUF3313 domain-containing protein</fullName>
    </recommendedName>
</protein>
<dbReference type="KEGG" id="pacr:FXN63_12585"/>
<reference evidence="2 3" key="1">
    <citation type="submission" date="2019-08" db="EMBL/GenBank/DDBJ databases">
        <title>Amphibian skin-associated Pigmentiphaga: genome sequence and occurrence across geography and hosts.</title>
        <authorList>
            <person name="Bletz M.C."/>
            <person name="Bunk B."/>
            <person name="Sproeer C."/>
            <person name="Biwer P."/>
            <person name="Reiter S."/>
            <person name="Rabemananjara F.C.E."/>
            <person name="Schulz S."/>
            <person name="Overmann J."/>
            <person name="Vences M."/>
        </authorList>
    </citation>
    <scope>NUCLEOTIDE SEQUENCE [LARGE SCALE GENOMIC DNA]</scope>
    <source>
        <strain evidence="2 3">Mada1488</strain>
    </source>
</reference>
<accession>A0A5C0AYT8</accession>
<sequence>MPHPMHQSPSTRHGPYVRLLLLACLSAACLAGPAQAEVRLSATAHEPAQREAPNPKASTRTLTLGDARYAIPDAFFYGPLETAGDRQRAVLFSAWLSEVSPPGTRIVEVDDPSEAAARRLVILVESMQVYPDTARRDNLLANYRAYAGDLDINGSTSEAARELSPALGGLQRVVLRDPAAIARARYPDLFIEGDERHPTTVLGCSRPGVRGVSYAVCSLHFRVEGADISVDMKREHMAHWRMVRGAVTDWMARYRIRTP</sequence>
<evidence type="ECO:0008006" key="4">
    <source>
        <dbReference type="Google" id="ProtNLM"/>
    </source>
</evidence>
<dbReference type="AlphaFoldDB" id="A0A5C0AYT8"/>